<organism evidence="2 3">
    <name type="scientific">Aquipseudomonas alcaligenes</name>
    <name type="common">Pseudomonas alcaligenes</name>
    <dbReference type="NCBI Taxonomy" id="43263"/>
    <lineage>
        <taxon>Bacteria</taxon>
        <taxon>Pseudomonadati</taxon>
        <taxon>Pseudomonadota</taxon>
        <taxon>Gammaproteobacteria</taxon>
        <taxon>Pseudomonadales</taxon>
        <taxon>Pseudomonadaceae</taxon>
        <taxon>Aquipseudomonas</taxon>
    </lineage>
</organism>
<dbReference type="GO" id="GO:0016491">
    <property type="term" value="F:oxidoreductase activity"/>
    <property type="evidence" value="ECO:0007669"/>
    <property type="project" value="InterPro"/>
</dbReference>
<sequence length="227" mass="25551">MDVPGVQKLVMNSPALQKEDYFSNVLKLGTTSVYVVDLWYNDDQFWPRRLESLQKDCAQFFATGFEYLGQTINWARLVSNGRHFLDVYQDIDNVSVLETHIAAAEKVSHLPDKAIADAVHAELATIFKDIPPYQDFYINKWYNYTAYKPGTEAFRPTVESPIPNLLLIGDWVNIDSPAVFMEKTNIAAKQACNAILKRDGVADGHLEIINSGVPMGIGNLLRHTTLT</sequence>
<dbReference type="InterPro" id="IPR002937">
    <property type="entry name" value="Amino_oxidase"/>
</dbReference>
<gene>
    <name evidence="2" type="ORF">E6Q69_10580</name>
</gene>
<reference evidence="2 3" key="1">
    <citation type="submission" date="2018-09" db="EMBL/GenBank/DDBJ databases">
        <title>Metagenome Assembled Genomes from an Advanced Water Purification Facility.</title>
        <authorList>
            <person name="Stamps B.W."/>
            <person name="Spear J.R."/>
        </authorList>
    </citation>
    <scope>NUCLEOTIDE SEQUENCE [LARGE SCALE GENOMIC DNA]</scope>
    <source>
        <strain evidence="2">Bin_52_1</strain>
    </source>
</reference>
<evidence type="ECO:0000259" key="1">
    <source>
        <dbReference type="Pfam" id="PF01593"/>
    </source>
</evidence>
<accession>A0A5C7W4P6</accession>
<dbReference type="Proteomes" id="UP000321110">
    <property type="component" value="Unassembled WGS sequence"/>
</dbReference>
<comment type="caution">
    <text evidence="2">The sequence shown here is derived from an EMBL/GenBank/DDBJ whole genome shotgun (WGS) entry which is preliminary data.</text>
</comment>
<dbReference type="Pfam" id="PF01593">
    <property type="entry name" value="Amino_oxidase"/>
    <property type="match status" value="1"/>
</dbReference>
<protein>
    <recommendedName>
        <fullName evidence="1">Amine oxidase domain-containing protein</fullName>
    </recommendedName>
</protein>
<name>A0A5C7W4P6_AQUAC</name>
<evidence type="ECO:0000313" key="3">
    <source>
        <dbReference type="Proteomes" id="UP000321110"/>
    </source>
</evidence>
<evidence type="ECO:0000313" key="2">
    <source>
        <dbReference type="EMBL" id="TXI31765.1"/>
    </source>
</evidence>
<dbReference type="EMBL" id="SSFO01000176">
    <property type="protein sequence ID" value="TXI31765.1"/>
    <property type="molecule type" value="Genomic_DNA"/>
</dbReference>
<dbReference type="AlphaFoldDB" id="A0A5C7W4P6"/>
<feature type="domain" description="Amine oxidase" evidence="1">
    <location>
        <begin position="9"/>
        <end position="196"/>
    </location>
</feature>
<proteinExistence type="predicted"/>